<dbReference type="GeneID" id="36842200"/>
<protein>
    <submittedName>
        <fullName evidence="1">Uncharacterized protein</fullName>
    </submittedName>
</protein>
<organism evidence="1">
    <name type="scientific">Pandoravirus neocaledonia</name>
    <dbReference type="NCBI Taxonomy" id="2107708"/>
    <lineage>
        <taxon>Viruses</taxon>
        <taxon>Pandoravirus</taxon>
    </lineage>
</organism>
<name>A0A2U7UC87_9VIRU</name>
<dbReference type="KEGG" id="vg:36842200"/>
<dbReference type="EMBL" id="MG011690">
    <property type="protein sequence ID" value="AVK76054.1"/>
    <property type="molecule type" value="Genomic_DNA"/>
</dbReference>
<dbReference type="Proteomes" id="UP000249287">
    <property type="component" value="Segment"/>
</dbReference>
<accession>A0A2U7UC87</accession>
<dbReference type="RefSeq" id="YP_009482057.1">
    <property type="nucleotide sequence ID" value="NC_037666.1"/>
</dbReference>
<evidence type="ECO:0000313" key="1">
    <source>
        <dbReference type="EMBL" id="AVK76054.1"/>
    </source>
</evidence>
<reference evidence="1" key="1">
    <citation type="journal article" date="2018" name="Nat. Commun.">
        <title>Diversity and evolution of the emerging Pandoraviridae family.</title>
        <authorList>
            <person name="Legendre M."/>
            <person name="Fabre E."/>
            <person name="Poirot O."/>
            <person name="Jeudy S."/>
            <person name="Lartigue A."/>
            <person name="Alempic J.M."/>
            <person name="Beucher L."/>
            <person name="Philippe N."/>
            <person name="Bertaux L."/>
            <person name="Christo-Foroux E."/>
            <person name="Labadie K."/>
            <person name="Coute Y."/>
            <person name="Abergel C."/>
            <person name="Claverie J.M."/>
        </authorList>
    </citation>
    <scope>NUCLEOTIDE SEQUENCE [LARGE SCALE GENOMIC DNA]</scope>
    <source>
        <strain evidence="1">Neocaledonia</strain>
    </source>
</reference>
<gene>
    <name evidence="1" type="ORF">pneo_cds_447</name>
</gene>
<proteinExistence type="predicted"/>
<sequence length="398" mass="44169">MFCAISMAATDNNSASMAFSRPEQASPITLLPPEIVSRILDFVRDRDFCAATEAHRAFCVASACSVARRRERHWLRTSPERAYTAGRIDILAFLWRRKRIPRTFDLWQRALASCDVALVTIAMQQDSSMEKLDEARKEFMRKDAVNALAVLMHCMGGTVDETIDQAIVMRATKVFASLLDVTTHIRPRHWAQKAARSGNVEALRILFDRYPWIPLGAVAEGAMLSHDPVGVLSLIHRRDPLFPWQCALMYAARWGSVQAIDYIARQLAPRALDFQAALVEAARHGRERAVYLLGQWPVCLQEAADASDERGGVEGLRAVVRVHIGRMANASGAAPCPDEPPLDLQKVLEQAVERDWLGEVRFIINESGVRVDLESALAVARSPLMAEFIAGVIASGNT</sequence>